<dbReference type="PROSITE" id="PS51257">
    <property type="entry name" value="PROKAR_LIPOPROTEIN"/>
    <property type="match status" value="1"/>
</dbReference>
<evidence type="ECO:0000313" key="2">
    <source>
        <dbReference type="Proteomes" id="UP001626549"/>
    </source>
</evidence>
<evidence type="ECO:0008006" key="3">
    <source>
        <dbReference type="Google" id="ProtNLM"/>
    </source>
</evidence>
<dbReference type="EMBL" id="CP136865">
    <property type="protein sequence ID" value="WOJ96875.1"/>
    <property type="molecule type" value="Genomic_DNA"/>
</dbReference>
<proteinExistence type="predicted"/>
<organism evidence="1 2">
    <name type="scientific">Congregibacter brevis</name>
    <dbReference type="NCBI Taxonomy" id="3081201"/>
    <lineage>
        <taxon>Bacteria</taxon>
        <taxon>Pseudomonadati</taxon>
        <taxon>Pseudomonadota</taxon>
        <taxon>Gammaproteobacteria</taxon>
        <taxon>Cellvibrionales</taxon>
        <taxon>Halieaceae</taxon>
        <taxon>Congregibacter</taxon>
    </lineage>
</organism>
<dbReference type="RefSeq" id="WP_407327565.1">
    <property type="nucleotide sequence ID" value="NZ_CP136865.1"/>
</dbReference>
<evidence type="ECO:0000313" key="1">
    <source>
        <dbReference type="EMBL" id="WOJ96875.1"/>
    </source>
</evidence>
<keyword evidence="2" id="KW-1185">Reference proteome</keyword>
<dbReference type="Proteomes" id="UP001626549">
    <property type="component" value="Chromosome"/>
</dbReference>
<reference evidence="1 2" key="1">
    <citation type="submission" date="2023-10" db="EMBL/GenBank/DDBJ databases">
        <title>Two novel species belonging to the OM43/NOR5 clade.</title>
        <authorList>
            <person name="Park M."/>
        </authorList>
    </citation>
    <scope>NUCLEOTIDE SEQUENCE [LARGE SCALE GENOMIC DNA]</scope>
    <source>
        <strain evidence="1 2">IMCC45268</strain>
    </source>
</reference>
<gene>
    <name evidence="1" type="ORF">R0137_16755</name>
</gene>
<name>A0ABZ0ICP7_9GAMM</name>
<accession>A0ABZ0ICP7</accession>
<protein>
    <recommendedName>
        <fullName evidence="3">Lipoprotein</fullName>
    </recommendedName>
</protein>
<sequence>MFDKLVMVAATTCVLSACAGRSDYQTFYHAEQGDYDAALSSAKAAQSGGFGGVEGMLFGDGGSQCREYGAVVVVHVAQGDFSGATNACQDYEEECAVVPSANLCFQYSLSELGAAQSDQAVASKLTEDAREALHFRWLMLRDDYEGRELKRPIY</sequence>